<evidence type="ECO:0000313" key="10">
    <source>
        <dbReference type="Proteomes" id="UP000789595"/>
    </source>
</evidence>
<name>A0A8J2WS52_9STRA</name>
<dbReference type="EC" id="5.2.1.8" evidence="2 5"/>
<dbReference type="Pfam" id="PF00254">
    <property type="entry name" value="FKBP_C"/>
    <property type="match status" value="1"/>
</dbReference>
<evidence type="ECO:0000256" key="2">
    <source>
        <dbReference type="ARBA" id="ARBA00013194"/>
    </source>
</evidence>
<keyword evidence="6" id="KW-1133">Transmembrane helix</keyword>
<sequence length="248" mass="25928">MARIMLLAALLPAALGLLAPTRHLSRAPPALHATNADWRSKCDSDGVVSYYDYGVRLGGAAAPAAAAPAADGFEVTMSGLKFKDEVVGTGETPEKGNVVKVQYTGWLAASDFKFDSSRDRNMPFSFTIGDGNVIPGWDEGVSTMKVGGRRTLLIPPRLAYGDQNIGEGLIPPNSELKFDVELIEVKAGALAGVTASLEGSVGGLLGNFGANPFTFFAVLLVLVTVAPAFLPDDNPLMKGGNPFEGMGN</sequence>
<protein>
    <recommendedName>
        <fullName evidence="2 5">peptidylprolyl isomerase</fullName>
        <ecNumber evidence="2 5">5.2.1.8</ecNumber>
    </recommendedName>
</protein>
<evidence type="ECO:0000256" key="1">
    <source>
        <dbReference type="ARBA" id="ARBA00000971"/>
    </source>
</evidence>
<feature type="transmembrane region" description="Helical" evidence="6">
    <location>
        <begin position="213"/>
        <end position="230"/>
    </location>
</feature>
<dbReference type="InterPro" id="IPR046357">
    <property type="entry name" value="PPIase_dom_sf"/>
</dbReference>
<keyword evidence="10" id="KW-1185">Reference proteome</keyword>
<keyword evidence="4 5" id="KW-0413">Isomerase</keyword>
<feature type="signal peptide" evidence="7">
    <location>
        <begin position="1"/>
        <end position="16"/>
    </location>
</feature>
<evidence type="ECO:0000259" key="8">
    <source>
        <dbReference type="PROSITE" id="PS50059"/>
    </source>
</evidence>
<feature type="domain" description="PPIase FKBP-type" evidence="8">
    <location>
        <begin position="96"/>
        <end position="186"/>
    </location>
</feature>
<reference evidence="9" key="1">
    <citation type="submission" date="2021-11" db="EMBL/GenBank/DDBJ databases">
        <authorList>
            <consortium name="Genoscope - CEA"/>
            <person name="William W."/>
        </authorList>
    </citation>
    <scope>NUCLEOTIDE SEQUENCE</scope>
</reference>
<comment type="catalytic activity">
    <reaction evidence="1 5">
        <text>[protein]-peptidylproline (omega=180) = [protein]-peptidylproline (omega=0)</text>
        <dbReference type="Rhea" id="RHEA:16237"/>
        <dbReference type="Rhea" id="RHEA-COMP:10747"/>
        <dbReference type="Rhea" id="RHEA-COMP:10748"/>
        <dbReference type="ChEBI" id="CHEBI:83833"/>
        <dbReference type="ChEBI" id="CHEBI:83834"/>
        <dbReference type="EC" id="5.2.1.8"/>
    </reaction>
</comment>
<dbReference type="InterPro" id="IPR001179">
    <property type="entry name" value="PPIase_FKBP_dom"/>
</dbReference>
<dbReference type="OrthoDB" id="1902587at2759"/>
<evidence type="ECO:0000256" key="3">
    <source>
        <dbReference type="ARBA" id="ARBA00023110"/>
    </source>
</evidence>
<dbReference type="PANTHER" id="PTHR43811:SF19">
    <property type="entry name" value="39 KDA FK506-BINDING NUCLEAR PROTEIN"/>
    <property type="match status" value="1"/>
</dbReference>
<dbReference type="Proteomes" id="UP000789595">
    <property type="component" value="Unassembled WGS sequence"/>
</dbReference>
<dbReference type="AlphaFoldDB" id="A0A8J2WS52"/>
<keyword evidence="6" id="KW-0812">Transmembrane</keyword>
<proteinExistence type="predicted"/>
<keyword evidence="7" id="KW-0732">Signal</keyword>
<evidence type="ECO:0000256" key="7">
    <source>
        <dbReference type="SAM" id="SignalP"/>
    </source>
</evidence>
<dbReference type="GO" id="GO:0003755">
    <property type="term" value="F:peptidyl-prolyl cis-trans isomerase activity"/>
    <property type="evidence" value="ECO:0007669"/>
    <property type="project" value="UniProtKB-KW"/>
</dbReference>
<dbReference type="Gene3D" id="3.10.50.40">
    <property type="match status" value="1"/>
</dbReference>
<accession>A0A8J2WS52</accession>
<dbReference type="PROSITE" id="PS50059">
    <property type="entry name" value="FKBP_PPIASE"/>
    <property type="match status" value="1"/>
</dbReference>
<evidence type="ECO:0000256" key="6">
    <source>
        <dbReference type="SAM" id="Phobius"/>
    </source>
</evidence>
<comment type="caution">
    <text evidence="9">The sequence shown here is derived from an EMBL/GenBank/DDBJ whole genome shotgun (WGS) entry which is preliminary data.</text>
</comment>
<dbReference type="SUPFAM" id="SSF54534">
    <property type="entry name" value="FKBP-like"/>
    <property type="match status" value="1"/>
</dbReference>
<feature type="chain" id="PRO_5035182564" description="peptidylprolyl isomerase" evidence="7">
    <location>
        <begin position="17"/>
        <end position="248"/>
    </location>
</feature>
<keyword evidence="3 5" id="KW-0697">Rotamase</keyword>
<keyword evidence="6" id="KW-0472">Membrane</keyword>
<dbReference type="PANTHER" id="PTHR43811">
    <property type="entry name" value="FKBP-TYPE PEPTIDYL-PROLYL CIS-TRANS ISOMERASE FKPA"/>
    <property type="match status" value="1"/>
</dbReference>
<evidence type="ECO:0000256" key="4">
    <source>
        <dbReference type="ARBA" id="ARBA00023235"/>
    </source>
</evidence>
<evidence type="ECO:0000256" key="5">
    <source>
        <dbReference type="PROSITE-ProRule" id="PRU00277"/>
    </source>
</evidence>
<organism evidence="9 10">
    <name type="scientific">Pelagomonas calceolata</name>
    <dbReference type="NCBI Taxonomy" id="35677"/>
    <lineage>
        <taxon>Eukaryota</taxon>
        <taxon>Sar</taxon>
        <taxon>Stramenopiles</taxon>
        <taxon>Ochrophyta</taxon>
        <taxon>Pelagophyceae</taxon>
        <taxon>Pelagomonadales</taxon>
        <taxon>Pelagomonadaceae</taxon>
        <taxon>Pelagomonas</taxon>
    </lineage>
</organism>
<dbReference type="FunFam" id="3.10.50.40:FF:000006">
    <property type="entry name" value="Peptidyl-prolyl cis-trans isomerase"/>
    <property type="match status" value="1"/>
</dbReference>
<gene>
    <name evidence="9" type="ORF">PECAL_1P26940</name>
</gene>
<evidence type="ECO:0000313" key="9">
    <source>
        <dbReference type="EMBL" id="CAH0366217.1"/>
    </source>
</evidence>
<dbReference type="EMBL" id="CAKKNE010000001">
    <property type="protein sequence ID" value="CAH0366217.1"/>
    <property type="molecule type" value="Genomic_DNA"/>
</dbReference>